<protein>
    <submittedName>
        <fullName evidence="2">Uncharacterized protein</fullName>
    </submittedName>
</protein>
<keyword evidence="1" id="KW-0732">Signal</keyword>
<accession>A0A839U4Y8</accession>
<organism evidence="2 3">
    <name type="scientific">Phyllobacterium trifolii</name>
    <dbReference type="NCBI Taxonomy" id="300193"/>
    <lineage>
        <taxon>Bacteria</taxon>
        <taxon>Pseudomonadati</taxon>
        <taxon>Pseudomonadota</taxon>
        <taxon>Alphaproteobacteria</taxon>
        <taxon>Hyphomicrobiales</taxon>
        <taxon>Phyllobacteriaceae</taxon>
        <taxon>Phyllobacterium</taxon>
    </lineage>
</organism>
<evidence type="ECO:0000256" key="1">
    <source>
        <dbReference type="SAM" id="SignalP"/>
    </source>
</evidence>
<keyword evidence="3" id="KW-1185">Reference proteome</keyword>
<dbReference type="EMBL" id="JACHXN010000007">
    <property type="protein sequence ID" value="MBB3146146.1"/>
    <property type="molecule type" value="Genomic_DNA"/>
</dbReference>
<name>A0A839U4Y8_9HYPH</name>
<proteinExistence type="predicted"/>
<reference evidence="2 3" key="1">
    <citation type="submission" date="2020-08" db="EMBL/GenBank/DDBJ databases">
        <title>Genomic Encyclopedia of Type Strains, Phase III (KMG-III): the genomes of soil and plant-associated and newly described type strains.</title>
        <authorList>
            <person name="Whitman W."/>
        </authorList>
    </citation>
    <scope>NUCLEOTIDE SEQUENCE [LARGE SCALE GENOMIC DNA]</scope>
    <source>
        <strain evidence="2 3">CECT 7015</strain>
    </source>
</reference>
<feature type="chain" id="PRO_5032623521" evidence="1">
    <location>
        <begin position="28"/>
        <end position="109"/>
    </location>
</feature>
<sequence length="109" mass="13136">MKRTVSLFIAGIMAAFMGLTSLGTASAAPVAIQVPAASNVVQVQYSDKRRYEHRNEKKRWERHDRRHDRYENRRDRRGYWNGHRGYREHRRGYRRHSDGYWYPLAIFRL</sequence>
<feature type="signal peptide" evidence="1">
    <location>
        <begin position="1"/>
        <end position="27"/>
    </location>
</feature>
<evidence type="ECO:0000313" key="2">
    <source>
        <dbReference type="EMBL" id="MBB3146146.1"/>
    </source>
</evidence>
<comment type="caution">
    <text evidence="2">The sequence shown here is derived from an EMBL/GenBank/DDBJ whole genome shotgun (WGS) entry which is preliminary data.</text>
</comment>
<dbReference type="Proteomes" id="UP000554520">
    <property type="component" value="Unassembled WGS sequence"/>
</dbReference>
<gene>
    <name evidence="2" type="ORF">FHS21_002561</name>
</gene>
<evidence type="ECO:0000313" key="3">
    <source>
        <dbReference type="Proteomes" id="UP000554520"/>
    </source>
</evidence>
<dbReference type="AlphaFoldDB" id="A0A839U4Y8"/>